<protein>
    <submittedName>
        <fullName evidence="5">Ectomycorrhiza-upregulated zf-MYND domain-containing protein</fullName>
    </submittedName>
</protein>
<dbReference type="Proteomes" id="UP000188533">
    <property type="component" value="Unassembled WGS sequence"/>
</dbReference>
<dbReference type="GO" id="GO:0008270">
    <property type="term" value="F:zinc ion binding"/>
    <property type="evidence" value="ECO:0007669"/>
    <property type="project" value="UniProtKB-KW"/>
</dbReference>
<reference evidence="5 6" key="1">
    <citation type="submission" date="2016-08" db="EMBL/GenBank/DDBJ databases">
        <authorList>
            <consortium name="Lentinula edodes genome sequencing consortium"/>
            <person name="Sakamoto Y."/>
            <person name="Nakade K."/>
            <person name="Sato S."/>
            <person name="Yoshida Y."/>
            <person name="Miyazaki K."/>
            <person name="Natsume S."/>
            <person name="Konno N."/>
        </authorList>
    </citation>
    <scope>NUCLEOTIDE SEQUENCE [LARGE SCALE GENOMIC DNA]</scope>
    <source>
        <strain evidence="5 6">NBRC 111202</strain>
    </source>
</reference>
<evidence type="ECO:0000256" key="1">
    <source>
        <dbReference type="ARBA" id="ARBA00022723"/>
    </source>
</evidence>
<accession>A0A1Q3EPC0</accession>
<dbReference type="AlphaFoldDB" id="A0A1Q3EPC0"/>
<dbReference type="EMBL" id="BDGU01000981">
    <property type="protein sequence ID" value="GAW09035.1"/>
    <property type="molecule type" value="Genomic_DNA"/>
</dbReference>
<keyword evidence="2" id="KW-0863">Zinc-finger</keyword>
<evidence type="ECO:0000256" key="2">
    <source>
        <dbReference type="ARBA" id="ARBA00022771"/>
    </source>
</evidence>
<comment type="caution">
    <text evidence="5">The sequence shown here is derived from an EMBL/GenBank/DDBJ whole genome shotgun (WGS) entry which is preliminary data.</text>
</comment>
<dbReference type="PROSITE" id="PS01360">
    <property type="entry name" value="ZF_MYND_1"/>
    <property type="match status" value="1"/>
</dbReference>
<keyword evidence="1" id="KW-0479">Metal-binding</keyword>
<evidence type="ECO:0000313" key="5">
    <source>
        <dbReference type="EMBL" id="GAW09035.1"/>
    </source>
</evidence>
<sequence length="246" mass="28412">MLTAYQARCIHFIAYINAPYCGRCISRDTSRRGSWCGCGSVFYCCSECLTRHSPVHRPMCRPFSPKEVWGIKIIQNWNDPPRIGHPADYFRHELCRVDPGRSTTHPIFERGELCPLTQRIGIPLRIYRTSVMRESSTAGPNEIAVKLRVDPSNGLAPARWRLTDHPGECIVIREDRKPLTRELLETIYSFVVHFMDYPIDDVEQESWARNSLKNLAEMPFIISLLCYALEQYFCARMLGFISTLSY</sequence>
<reference evidence="5 6" key="2">
    <citation type="submission" date="2017-02" db="EMBL/GenBank/DDBJ databases">
        <title>A genome survey and senescence transcriptome analysis in Lentinula edodes.</title>
        <authorList>
            <person name="Sakamoto Y."/>
            <person name="Nakade K."/>
            <person name="Sato S."/>
            <person name="Yoshida Y."/>
            <person name="Miyazaki K."/>
            <person name="Natsume S."/>
            <person name="Konno N."/>
        </authorList>
    </citation>
    <scope>NUCLEOTIDE SEQUENCE [LARGE SCALE GENOMIC DNA]</scope>
    <source>
        <strain evidence="5 6">NBRC 111202</strain>
    </source>
</reference>
<dbReference type="InterPro" id="IPR002893">
    <property type="entry name" value="Znf_MYND"/>
</dbReference>
<keyword evidence="3" id="KW-0862">Zinc</keyword>
<name>A0A1Q3EPC0_LENED</name>
<proteinExistence type="predicted"/>
<dbReference type="STRING" id="5353.A0A1Q3EPC0"/>
<evidence type="ECO:0000313" key="6">
    <source>
        <dbReference type="Proteomes" id="UP000188533"/>
    </source>
</evidence>
<keyword evidence="6" id="KW-1185">Reference proteome</keyword>
<organism evidence="5 6">
    <name type="scientific">Lentinula edodes</name>
    <name type="common">Shiitake mushroom</name>
    <name type="synonym">Lentinus edodes</name>
    <dbReference type="NCBI Taxonomy" id="5353"/>
    <lineage>
        <taxon>Eukaryota</taxon>
        <taxon>Fungi</taxon>
        <taxon>Dikarya</taxon>
        <taxon>Basidiomycota</taxon>
        <taxon>Agaricomycotina</taxon>
        <taxon>Agaricomycetes</taxon>
        <taxon>Agaricomycetidae</taxon>
        <taxon>Agaricales</taxon>
        <taxon>Marasmiineae</taxon>
        <taxon>Omphalotaceae</taxon>
        <taxon>Lentinula</taxon>
    </lineage>
</organism>
<evidence type="ECO:0000259" key="4">
    <source>
        <dbReference type="PROSITE" id="PS01360"/>
    </source>
</evidence>
<gene>
    <name evidence="5" type="ORF">LENED_011162</name>
</gene>
<evidence type="ECO:0000256" key="3">
    <source>
        <dbReference type="ARBA" id="ARBA00022833"/>
    </source>
</evidence>
<feature type="domain" description="MYND-type" evidence="4">
    <location>
        <begin position="21"/>
        <end position="60"/>
    </location>
</feature>